<dbReference type="OMA" id="QVHEENA"/>
<dbReference type="AlphaFoldDB" id="J7R9T2"/>
<dbReference type="eggNOG" id="ENOG502QRAF">
    <property type="taxonomic scope" value="Eukaryota"/>
</dbReference>
<evidence type="ECO:0000313" key="6">
    <source>
        <dbReference type="EMBL" id="CCK71630.1"/>
    </source>
</evidence>
<proteinExistence type="predicted"/>
<reference evidence="6 7" key="1">
    <citation type="journal article" date="2011" name="Proc. Natl. Acad. Sci. U.S.A.">
        <title>Evolutionary erosion of yeast sex chromosomes by mating-type switching accidents.</title>
        <authorList>
            <person name="Gordon J.L."/>
            <person name="Armisen D."/>
            <person name="Proux-Wera E."/>
            <person name="Oheigeartaigh S.S."/>
            <person name="Byrne K.P."/>
            <person name="Wolfe K.H."/>
        </authorList>
    </citation>
    <scope>NUCLEOTIDE SEQUENCE [LARGE SCALE GENOMIC DNA]</scope>
    <source>
        <strain evidence="7">ATCC MYA-139 / BCRC 22969 / CBS 8797 / CCRC 22969 / KCTC 17520 / NBRC 10181 / NCYC 3082</strain>
    </source>
</reference>
<dbReference type="FunFam" id="2.30.29.30:FF:000328">
    <property type="entry name" value="Phosphatidylinositol 4,5-bisphosphate-binding protein SLM1"/>
    <property type="match status" value="1"/>
</dbReference>
<sequence>MSKHSTMTSGASEMKANLKQHASLLSPQQQRMHTASLAGSGETAHQAYSTRDTVSLPQHRPEHPAQDPRSPLVILVPTTAQPTEVLAARFAAWRSVIKSLLGYLSETASIQEEIVRQQLRLQHAVQFPFFAVENQSQPSSSEDKATQRFFLPLGCGSVQNVPSVLNAYHGALAAVSSKGAKELNNEVIPRLEELRRDLLVKIKEIKQLQSDFKNSCTKELSITKQELKQYWNALKECKFTTPAKDPYLLKITLDKQIKRQITEENYLHEAFDNLQTSGCELEKVVVMEIQNATTMYARILGQEAQLVFDILVSKLDAGFLRHDPQFEWDSFIARDNNFIPPNLPMRRFKEIVYKHQADPVTYEIRSGFLERRSKFLKSYSRGFYVLSANYLHEFKSADRKRDLVPVMSLALEDCSVAEHSKQNATEHKFILHAKQNGLIHRGHNWVFKVESHATMMAWFHDLKKFTTFDSIEDKTKYIVKRFAQQQQEKSSATMPQDNSRKSMEADTDADERRLSTSTTNTGTPPKLDTTTQTETTASIPDTGDHVPSFYIETASPEKSKAA</sequence>
<name>J7R9T2_HUIN7</name>
<feature type="compositionally biased region" description="Polar residues" evidence="4">
    <location>
        <begin position="483"/>
        <end position="497"/>
    </location>
</feature>
<dbReference type="PANTHER" id="PTHR31941:SF16">
    <property type="entry name" value="PHOSPHATIDYLINOSITOL 4,5-BISPHOSPHATE-BINDING PROTEIN SLM1-RELATED"/>
    <property type="match status" value="1"/>
</dbReference>
<dbReference type="InterPro" id="IPR001849">
    <property type="entry name" value="PH_domain"/>
</dbReference>
<keyword evidence="2" id="KW-0597">Phosphoprotein</keyword>
<organism evidence="6 7">
    <name type="scientific">Huiozyma naganishii (strain ATCC MYA-139 / BCRC 22969 / CBS 8797 / KCTC 17520 / NBRC 10181 / NCYC 3082 / Yp74L-3)</name>
    <name type="common">Yeast</name>
    <name type="synonym">Kazachstania naganishii</name>
    <dbReference type="NCBI Taxonomy" id="1071383"/>
    <lineage>
        <taxon>Eukaryota</taxon>
        <taxon>Fungi</taxon>
        <taxon>Dikarya</taxon>
        <taxon>Ascomycota</taxon>
        <taxon>Saccharomycotina</taxon>
        <taxon>Saccharomycetes</taxon>
        <taxon>Saccharomycetales</taxon>
        <taxon>Saccharomycetaceae</taxon>
        <taxon>Huiozyma</taxon>
    </lineage>
</organism>
<dbReference type="GO" id="GO:0051017">
    <property type="term" value="P:actin filament bundle assembly"/>
    <property type="evidence" value="ECO:0007669"/>
    <property type="project" value="UniProtKB-ARBA"/>
</dbReference>
<dbReference type="Proteomes" id="UP000006310">
    <property type="component" value="Chromosome 8"/>
</dbReference>
<dbReference type="GO" id="GO:0031929">
    <property type="term" value="P:TOR signaling"/>
    <property type="evidence" value="ECO:0007669"/>
    <property type="project" value="UniProtKB-ARBA"/>
</dbReference>
<feature type="domain" description="PH" evidence="5">
    <location>
        <begin position="362"/>
        <end position="467"/>
    </location>
</feature>
<accession>J7R9T2</accession>
<dbReference type="SUPFAM" id="SSF50729">
    <property type="entry name" value="PH domain-like"/>
    <property type="match status" value="1"/>
</dbReference>
<comment type="subcellular location">
    <subcellularLocation>
        <location evidence="1">Cell membrane</location>
        <topology evidence="1">Peripheral membrane protein</topology>
        <orientation evidence="1">Cytoplasmic side</orientation>
    </subcellularLocation>
</comment>
<dbReference type="STRING" id="1071383.J7R9T2"/>
<dbReference type="OrthoDB" id="5598057at2759"/>
<dbReference type="GO" id="GO:0016197">
    <property type="term" value="P:endosomal transport"/>
    <property type="evidence" value="ECO:0007669"/>
    <property type="project" value="UniProtKB-ARBA"/>
</dbReference>
<feature type="region of interest" description="Disordered" evidence="4">
    <location>
        <begin position="483"/>
        <end position="562"/>
    </location>
</feature>
<dbReference type="InterPro" id="IPR043453">
    <property type="entry name" value="Slm1_PH"/>
</dbReference>
<protein>
    <recommendedName>
        <fullName evidence="5">PH domain-containing protein</fullName>
    </recommendedName>
</protein>
<dbReference type="GO" id="GO:0030950">
    <property type="term" value="P:establishment or maintenance of actin cytoskeleton polarity"/>
    <property type="evidence" value="ECO:0007669"/>
    <property type="project" value="UniProtKB-ARBA"/>
</dbReference>
<evidence type="ECO:0000256" key="4">
    <source>
        <dbReference type="SAM" id="MobiDB-lite"/>
    </source>
</evidence>
<dbReference type="InterPro" id="IPR046868">
    <property type="entry name" value="BAR_4"/>
</dbReference>
<dbReference type="GeneID" id="34527362"/>
<dbReference type="GO" id="GO:0001558">
    <property type="term" value="P:regulation of cell growth"/>
    <property type="evidence" value="ECO:0007669"/>
    <property type="project" value="UniProtKB-ARBA"/>
</dbReference>
<dbReference type="GO" id="GO:0072659">
    <property type="term" value="P:protein localization to plasma membrane"/>
    <property type="evidence" value="ECO:0007669"/>
    <property type="project" value="UniProtKB-ARBA"/>
</dbReference>
<dbReference type="Gene3D" id="2.30.29.30">
    <property type="entry name" value="Pleckstrin-homology domain (PH domain)/Phosphotyrosine-binding domain (PTB)"/>
    <property type="match status" value="1"/>
</dbReference>
<keyword evidence="7" id="KW-1185">Reference proteome</keyword>
<dbReference type="GO" id="GO:0035091">
    <property type="term" value="F:phosphatidylinositol binding"/>
    <property type="evidence" value="ECO:0007669"/>
    <property type="project" value="UniProtKB-ARBA"/>
</dbReference>
<dbReference type="Pfam" id="PF20399">
    <property type="entry name" value="PH_20"/>
    <property type="match status" value="1"/>
</dbReference>
<dbReference type="InterPro" id="IPR011993">
    <property type="entry name" value="PH-like_dom_sf"/>
</dbReference>
<dbReference type="FunFam" id="1.20.1270.60:FF:000078">
    <property type="entry name" value="Slm1p"/>
    <property type="match status" value="1"/>
</dbReference>
<evidence type="ECO:0000313" key="7">
    <source>
        <dbReference type="Proteomes" id="UP000006310"/>
    </source>
</evidence>
<dbReference type="GO" id="GO:0005886">
    <property type="term" value="C:plasma membrane"/>
    <property type="evidence" value="ECO:0007669"/>
    <property type="project" value="UniProtKB-SubCell"/>
</dbReference>
<gene>
    <name evidence="6" type="primary">KNAG0H02160</name>
    <name evidence="6" type="ordered locus">KNAG_0H02160</name>
</gene>
<feature type="region of interest" description="Disordered" evidence="4">
    <location>
        <begin position="25"/>
        <end position="70"/>
    </location>
</feature>
<dbReference type="PROSITE" id="PS50003">
    <property type="entry name" value="PH_DOMAIN"/>
    <property type="match status" value="1"/>
</dbReference>
<dbReference type="InterPro" id="IPR046869">
    <property type="entry name" value="SLM1/RGC1-like_PH"/>
</dbReference>
<evidence type="ECO:0000256" key="2">
    <source>
        <dbReference type="ARBA" id="ARBA00022553"/>
    </source>
</evidence>
<dbReference type="Pfam" id="PF20400">
    <property type="entry name" value="BAR_4"/>
    <property type="match status" value="1"/>
</dbReference>
<dbReference type="SMART" id="SM00233">
    <property type="entry name" value="PH"/>
    <property type="match status" value="1"/>
</dbReference>
<dbReference type="RefSeq" id="XP_022465875.1">
    <property type="nucleotide sequence ID" value="XM_022609483.1"/>
</dbReference>
<evidence type="ECO:0000256" key="1">
    <source>
        <dbReference type="ARBA" id="ARBA00004413"/>
    </source>
</evidence>
<feature type="compositionally biased region" description="Polar residues" evidence="4">
    <location>
        <begin position="46"/>
        <end position="56"/>
    </location>
</feature>
<evidence type="ECO:0000256" key="3">
    <source>
        <dbReference type="ARBA" id="ARBA00064463"/>
    </source>
</evidence>
<dbReference type="KEGG" id="kng:KNAG_0H02160"/>
<reference evidence="7" key="2">
    <citation type="submission" date="2012-08" db="EMBL/GenBank/DDBJ databases">
        <title>Genome sequence of Kazachstania naganishii.</title>
        <authorList>
            <person name="Gordon J.L."/>
            <person name="Armisen D."/>
            <person name="Proux-Wera E."/>
            <person name="OhEigeartaigh S.S."/>
            <person name="Byrne K.P."/>
            <person name="Wolfe K.H."/>
        </authorList>
    </citation>
    <scope>NUCLEOTIDE SEQUENCE [LARGE SCALE GENOMIC DNA]</scope>
    <source>
        <strain evidence="7">ATCC MYA-139 / BCRC 22969 / CBS 8797 / CCRC 22969 / KCTC 17520 / NBRC 10181 / NCYC 3082</strain>
    </source>
</reference>
<feature type="compositionally biased region" description="Polar residues" evidence="4">
    <location>
        <begin position="515"/>
        <end position="539"/>
    </location>
</feature>
<dbReference type="CDD" id="cd13311">
    <property type="entry name" value="PH_Slm1"/>
    <property type="match status" value="1"/>
</dbReference>
<dbReference type="HOGENOM" id="CLU_013663_2_0_1"/>
<evidence type="ECO:0000259" key="5">
    <source>
        <dbReference type="PROSITE" id="PS50003"/>
    </source>
</evidence>
<dbReference type="EMBL" id="HE978321">
    <property type="protein sequence ID" value="CCK71630.1"/>
    <property type="molecule type" value="Genomic_DNA"/>
</dbReference>
<comment type="subunit">
    <text evidence="3">Heterodimer of SLM1-SLM2. Binds phosphatidylinositol 4,5-bisphosphate, which is required for function. Interacts with the TORC2 subunits AVO2, BIT61 and TOR2. Interacts with the calcineurin catalytic subunits CNA1 and CNA2.</text>
</comment>
<feature type="compositionally biased region" description="Basic and acidic residues" evidence="4">
    <location>
        <begin position="498"/>
        <end position="514"/>
    </location>
</feature>
<dbReference type="GO" id="GO:0070941">
    <property type="term" value="P:eisosome assembly"/>
    <property type="evidence" value="ECO:0007669"/>
    <property type="project" value="UniProtKB-ARBA"/>
</dbReference>
<dbReference type="PANTHER" id="PTHR31941">
    <property type="entry name" value="CYTOSKELETAL SIGNALING PROTEIN SLM1"/>
    <property type="match status" value="1"/>
</dbReference>